<sequence>MLRAEGSLPAVSRLGGSQADNEEEEEEGEGGLEQHCPPNPYRMHPPPEGCCTTDGFCQAGKDLRLVSISSEPIDVPAGFLLVGAKSPSLPDHLLVCAVDKRFLPDDDGHNALLGFSGNCVGCGKKGFCYFTEFSSHMNLKVTTQPKKQKHLKYYLIRNAQGALTKGPLICWKGSEFRSRQASASACSSSLFPPPESSGLPAPFPSEPGPGSTPSIPLGAPQAGPASDHASLTAAVGPAVFNGKDSPKHQPLVKHSLSAVPRPSALGSLARPVRGPYCALGQDGGGVGGWGSPRTEAPEPPGTGGLGRRVRPGQQVPPESMGLCSGPGAGGALASAPRLGWWVRLPRHSGSPVWAGDLSHCGPPTVRAGEFWRNGATWCHGKIGAPESDEQEFKTQLCQGIKSPG</sequence>
<dbReference type="InterPro" id="IPR046926">
    <property type="entry name" value="GREB1_N"/>
</dbReference>
<evidence type="ECO:0000313" key="4">
    <source>
        <dbReference type="RefSeq" id="XP_028352380.1"/>
    </source>
</evidence>
<accession>A0A455BTS2</accession>
<organism evidence="3 4">
    <name type="scientific">Physeter macrocephalus</name>
    <name type="common">Sperm whale</name>
    <name type="synonym">Physeter catodon</name>
    <dbReference type="NCBI Taxonomy" id="9755"/>
    <lineage>
        <taxon>Eukaryota</taxon>
        <taxon>Metazoa</taxon>
        <taxon>Chordata</taxon>
        <taxon>Craniata</taxon>
        <taxon>Vertebrata</taxon>
        <taxon>Euteleostomi</taxon>
        <taxon>Mammalia</taxon>
        <taxon>Eutheria</taxon>
        <taxon>Laurasiatheria</taxon>
        <taxon>Artiodactyla</taxon>
        <taxon>Whippomorpha</taxon>
        <taxon>Cetacea</taxon>
        <taxon>Odontoceti</taxon>
        <taxon>Physeteridae</taxon>
        <taxon>Physeter</taxon>
    </lineage>
</organism>
<evidence type="ECO:0000313" key="3">
    <source>
        <dbReference type="Proteomes" id="UP000248484"/>
    </source>
</evidence>
<protein>
    <submittedName>
        <fullName evidence="4">Protein GREB1-like</fullName>
    </submittedName>
</protein>
<dbReference type="KEGG" id="pcad:114487272"/>
<dbReference type="Proteomes" id="UP000248484">
    <property type="component" value="Chromosome 12"/>
</dbReference>
<feature type="region of interest" description="Disordered" evidence="1">
    <location>
        <begin position="187"/>
        <end position="229"/>
    </location>
</feature>
<feature type="compositionally biased region" description="Acidic residues" evidence="1">
    <location>
        <begin position="20"/>
        <end position="30"/>
    </location>
</feature>
<feature type="region of interest" description="Disordered" evidence="1">
    <location>
        <begin position="283"/>
        <end position="315"/>
    </location>
</feature>
<dbReference type="InterPro" id="IPR028422">
    <property type="entry name" value="GREB1"/>
</dbReference>
<proteinExistence type="predicted"/>
<evidence type="ECO:0000256" key="1">
    <source>
        <dbReference type="SAM" id="MobiDB-lite"/>
    </source>
</evidence>
<dbReference type="GeneID" id="114487272"/>
<dbReference type="InParanoid" id="A0A455BTS2"/>
<dbReference type="PANTHER" id="PTHR15720">
    <property type="entry name" value="GREB1-RELATED"/>
    <property type="match status" value="1"/>
</dbReference>
<feature type="region of interest" description="Disordered" evidence="1">
    <location>
        <begin position="1"/>
        <end position="39"/>
    </location>
</feature>
<feature type="domain" description="GREB1 N-terminal" evidence="2">
    <location>
        <begin position="23"/>
        <end position="173"/>
    </location>
</feature>
<dbReference type="STRING" id="9755.ENSPCTP00005019862"/>
<evidence type="ECO:0000259" key="2">
    <source>
        <dbReference type="Pfam" id="PF15782"/>
    </source>
</evidence>
<feature type="compositionally biased region" description="Pro residues" evidence="1">
    <location>
        <begin position="191"/>
        <end position="207"/>
    </location>
</feature>
<dbReference type="OrthoDB" id="9989163at2759"/>
<dbReference type="Pfam" id="PF15782">
    <property type="entry name" value="GREB1_N"/>
    <property type="match status" value="1"/>
</dbReference>
<reference evidence="4" key="1">
    <citation type="submission" date="2025-08" db="UniProtKB">
        <authorList>
            <consortium name="RefSeq"/>
        </authorList>
    </citation>
    <scope>IDENTIFICATION</scope>
    <source>
        <tissue evidence="4">Muscle</tissue>
    </source>
</reference>
<name>A0A455BTS2_PHYMC</name>
<gene>
    <name evidence="4" type="primary">LOC114487272</name>
</gene>
<dbReference type="PANTHER" id="PTHR15720:SF13">
    <property type="entry name" value="PROTEIN GREB1"/>
    <property type="match status" value="1"/>
</dbReference>
<keyword evidence="3" id="KW-1185">Reference proteome</keyword>
<dbReference type="AlphaFoldDB" id="A0A455BTS2"/>
<dbReference type="RefSeq" id="XP_028352380.1">
    <property type="nucleotide sequence ID" value="XM_028496579.1"/>
</dbReference>